<accession>A0ABS8WFF4</accession>
<feature type="transmembrane region" description="Helical" evidence="1">
    <location>
        <begin position="26"/>
        <end position="47"/>
    </location>
</feature>
<keyword evidence="1" id="KW-0472">Membrane</keyword>
<name>A0ABS8WFF4_9GAMM</name>
<keyword evidence="1" id="KW-1133">Transmembrane helix</keyword>
<evidence type="ECO:0008006" key="4">
    <source>
        <dbReference type="Google" id="ProtNLM"/>
    </source>
</evidence>
<proteinExistence type="predicted"/>
<reference evidence="2 3" key="1">
    <citation type="journal article" date="2022" name="Environ. Microbiol. Rep.">
        <title>Eco-phylogenetic analyses reveal divergent evolution of vitamin B12 metabolism in the marine bacterial family 'Psychromonadaceae'.</title>
        <authorList>
            <person name="Jin X."/>
            <person name="Yang Y."/>
            <person name="Cao H."/>
            <person name="Gao B."/>
            <person name="Zhao Z."/>
        </authorList>
    </citation>
    <scope>NUCLEOTIDE SEQUENCE [LARGE SCALE GENOMIC DNA]</scope>
    <source>
        <strain evidence="2 3">MKS20</strain>
    </source>
</reference>
<keyword evidence="1" id="KW-0812">Transmembrane</keyword>
<dbReference type="EMBL" id="JAIMJA010000017">
    <property type="protein sequence ID" value="MCE2596284.1"/>
    <property type="molecule type" value="Genomic_DNA"/>
</dbReference>
<sequence length="48" mass="5288">MNIIVAACILIAPVLLMVPSMRPFILISPMFTLFALAILLAFEHLGFN</sequence>
<dbReference type="RefSeq" id="WP_233053929.1">
    <property type="nucleotide sequence ID" value="NZ_JAIMJA010000017.1"/>
</dbReference>
<protein>
    <recommendedName>
        <fullName evidence="4">DUF3096 domain-containing protein</fullName>
    </recommendedName>
</protein>
<evidence type="ECO:0000313" key="3">
    <source>
        <dbReference type="Proteomes" id="UP001201273"/>
    </source>
</evidence>
<dbReference type="Proteomes" id="UP001201273">
    <property type="component" value="Unassembled WGS sequence"/>
</dbReference>
<comment type="caution">
    <text evidence="2">The sequence shown here is derived from an EMBL/GenBank/DDBJ whole genome shotgun (WGS) entry which is preliminary data.</text>
</comment>
<gene>
    <name evidence="2" type="ORF">K6Y31_15895</name>
</gene>
<evidence type="ECO:0000256" key="1">
    <source>
        <dbReference type="SAM" id="Phobius"/>
    </source>
</evidence>
<keyword evidence="3" id="KW-1185">Reference proteome</keyword>
<organism evidence="2 3">
    <name type="scientific">Motilimonas cestriensis</name>
    <dbReference type="NCBI Taxonomy" id="2742685"/>
    <lineage>
        <taxon>Bacteria</taxon>
        <taxon>Pseudomonadati</taxon>
        <taxon>Pseudomonadota</taxon>
        <taxon>Gammaproteobacteria</taxon>
        <taxon>Alteromonadales</taxon>
        <taxon>Alteromonadales genera incertae sedis</taxon>
        <taxon>Motilimonas</taxon>
    </lineage>
</organism>
<evidence type="ECO:0000313" key="2">
    <source>
        <dbReference type="EMBL" id="MCE2596284.1"/>
    </source>
</evidence>